<protein>
    <submittedName>
        <fullName evidence="1">Uncharacterized protein</fullName>
    </submittedName>
</protein>
<comment type="caution">
    <text evidence="1">The sequence shown here is derived from an EMBL/GenBank/DDBJ whole genome shotgun (WGS) entry which is preliminary data.</text>
</comment>
<organism evidence="1 2">
    <name type="scientific">Kribbella lupini</name>
    <dbReference type="NCBI Taxonomy" id="291602"/>
    <lineage>
        <taxon>Bacteria</taxon>
        <taxon>Bacillati</taxon>
        <taxon>Actinomycetota</taxon>
        <taxon>Actinomycetes</taxon>
        <taxon>Propionibacteriales</taxon>
        <taxon>Kribbellaceae</taxon>
        <taxon>Kribbella</taxon>
    </lineage>
</organism>
<gene>
    <name evidence="1" type="ORF">GCM10009741_61150</name>
</gene>
<dbReference type="Proteomes" id="UP001500363">
    <property type="component" value="Unassembled WGS sequence"/>
</dbReference>
<evidence type="ECO:0000313" key="1">
    <source>
        <dbReference type="EMBL" id="GAA1548982.1"/>
    </source>
</evidence>
<accession>A0ABN2C014</accession>
<dbReference type="EMBL" id="BAAANC010000003">
    <property type="protein sequence ID" value="GAA1548982.1"/>
    <property type="molecule type" value="Genomic_DNA"/>
</dbReference>
<sequence length="40" mass="4233">MAVMDPDHEQVARIGLAAVLDQGYALAGRHALAMRGGRDV</sequence>
<evidence type="ECO:0000313" key="2">
    <source>
        <dbReference type="Proteomes" id="UP001500363"/>
    </source>
</evidence>
<keyword evidence="2" id="KW-1185">Reference proteome</keyword>
<name>A0ABN2C014_9ACTN</name>
<reference evidence="1 2" key="1">
    <citation type="journal article" date="2019" name="Int. J. Syst. Evol. Microbiol.">
        <title>The Global Catalogue of Microorganisms (GCM) 10K type strain sequencing project: providing services to taxonomists for standard genome sequencing and annotation.</title>
        <authorList>
            <consortium name="The Broad Institute Genomics Platform"/>
            <consortium name="The Broad Institute Genome Sequencing Center for Infectious Disease"/>
            <person name="Wu L."/>
            <person name="Ma J."/>
        </authorList>
    </citation>
    <scope>NUCLEOTIDE SEQUENCE [LARGE SCALE GENOMIC DNA]</scope>
    <source>
        <strain evidence="1 2">JCM 14303</strain>
    </source>
</reference>
<proteinExistence type="predicted"/>